<dbReference type="EMBL" id="FNGE01000009">
    <property type="protein sequence ID" value="SDL37371.1"/>
    <property type="molecule type" value="Genomic_DNA"/>
</dbReference>
<sequence>MAYGLQVPTINGTMDVTSLSVLRMVHRSRRTVAAGSTSFGAGFLANAIVVGIPNDGKMPPQITVSVVDGAVQWSAPSYFSDVASSDFDLTVFRIG</sequence>
<keyword evidence="2" id="KW-1185">Reference proteome</keyword>
<dbReference type="Proteomes" id="UP000199555">
    <property type="component" value="Unassembled WGS sequence"/>
</dbReference>
<reference evidence="2" key="1">
    <citation type="submission" date="2016-10" db="EMBL/GenBank/DDBJ databases">
        <authorList>
            <person name="Varghese N."/>
            <person name="Submissions S."/>
        </authorList>
    </citation>
    <scope>NUCLEOTIDE SEQUENCE [LARGE SCALE GENOMIC DNA]</scope>
    <source>
        <strain evidence="2">CGMCC 1.7655</strain>
    </source>
</reference>
<accession>A0A1G9JIZ5</accession>
<evidence type="ECO:0000313" key="1">
    <source>
        <dbReference type="EMBL" id="SDL37371.1"/>
    </source>
</evidence>
<dbReference type="STRING" id="525640.SAMN04487971_109152"/>
<protein>
    <submittedName>
        <fullName evidence="1">Uncharacterized protein</fullName>
    </submittedName>
</protein>
<dbReference type="RefSeq" id="WP_090756071.1">
    <property type="nucleotide sequence ID" value="NZ_FNGE01000009.1"/>
</dbReference>
<dbReference type="AlphaFoldDB" id="A0A1G9JIZ5"/>
<gene>
    <name evidence="1" type="ORF">SAMN04487971_109152</name>
</gene>
<evidence type="ECO:0000313" key="2">
    <source>
        <dbReference type="Proteomes" id="UP000199555"/>
    </source>
</evidence>
<name>A0A1G9JIZ5_9RHOB</name>
<proteinExistence type="predicted"/>
<organism evidence="1 2">
    <name type="scientific">Paracoccus chinensis</name>
    <dbReference type="NCBI Taxonomy" id="525640"/>
    <lineage>
        <taxon>Bacteria</taxon>
        <taxon>Pseudomonadati</taxon>
        <taxon>Pseudomonadota</taxon>
        <taxon>Alphaproteobacteria</taxon>
        <taxon>Rhodobacterales</taxon>
        <taxon>Paracoccaceae</taxon>
        <taxon>Paracoccus</taxon>
    </lineage>
</organism>